<evidence type="ECO:0000313" key="2">
    <source>
        <dbReference type="Proteomes" id="UP001473302"/>
    </source>
</evidence>
<sequence>MLSNTTSTLTQQEDFPVGFAEQKDTNHQMNDDTVFYVEWLDNSSEFPSLSATNETNFTRGTWELLQRKEINGDEHTLTPVEGDAWSKISTPGLNELYVDVAEKNAELKPTKRTVQPLWPEMSIKKKTAKEDPVADEDLYQEDLGYELLTNQKTQSRRANRLSSRRQLHDLKTVDIHVEGILKLATTRLGKTNITWVPYVKKQPSVDKEERLAVEEYFYASINHAITSKPDALRFSSRFSQNVKRSLHNYSVHSESKRPIFPDNSEFSVHSHIFAK</sequence>
<dbReference type="Proteomes" id="UP001473302">
    <property type="component" value="Unassembled WGS sequence"/>
</dbReference>
<organism evidence="1 2">
    <name type="scientific">Mucor flavus</name>
    <dbReference type="NCBI Taxonomy" id="439312"/>
    <lineage>
        <taxon>Eukaryota</taxon>
        <taxon>Fungi</taxon>
        <taxon>Fungi incertae sedis</taxon>
        <taxon>Mucoromycota</taxon>
        <taxon>Mucoromycotina</taxon>
        <taxon>Mucoromycetes</taxon>
        <taxon>Mucorales</taxon>
        <taxon>Mucorineae</taxon>
        <taxon>Mucoraceae</taxon>
        <taxon>Mucor</taxon>
    </lineage>
</organism>
<evidence type="ECO:0000313" key="1">
    <source>
        <dbReference type="EMBL" id="GAA5809772.1"/>
    </source>
</evidence>
<dbReference type="EMBL" id="BAABUK010000005">
    <property type="protein sequence ID" value="GAA5809772.1"/>
    <property type="molecule type" value="Genomic_DNA"/>
</dbReference>
<name>A0ABP9YSD8_9FUNG</name>
<gene>
    <name evidence="1" type="ORF">MFLAVUS_003185</name>
</gene>
<protein>
    <submittedName>
        <fullName evidence="1">Uncharacterized protein</fullName>
    </submittedName>
</protein>
<accession>A0ABP9YSD8</accession>
<keyword evidence="2" id="KW-1185">Reference proteome</keyword>
<proteinExistence type="predicted"/>
<reference evidence="1 2" key="1">
    <citation type="submission" date="2024-04" db="EMBL/GenBank/DDBJ databases">
        <title>genome sequences of Mucor flavus KT1a and Helicostylum pulchrum KT1b strains isolated from the surface of a dry-aged beef.</title>
        <authorList>
            <person name="Toyotome T."/>
            <person name="Hosono M."/>
            <person name="Torimaru M."/>
            <person name="Fukuda K."/>
            <person name="Mikami N."/>
        </authorList>
    </citation>
    <scope>NUCLEOTIDE SEQUENCE [LARGE SCALE GENOMIC DNA]</scope>
    <source>
        <strain evidence="1 2">KT1a</strain>
    </source>
</reference>
<comment type="caution">
    <text evidence="1">The sequence shown here is derived from an EMBL/GenBank/DDBJ whole genome shotgun (WGS) entry which is preliminary data.</text>
</comment>